<name>A0A2U1QAI7_ARTAN</name>
<dbReference type="Proteomes" id="UP000245207">
    <property type="component" value="Unassembled WGS sequence"/>
</dbReference>
<protein>
    <submittedName>
        <fullName evidence="1">Endoplasmic reticulum vesicle protein 25</fullName>
    </submittedName>
</protein>
<sequence>MIEEIEVRVNHMHAIIRELEQFGNRDVLNEPLEPLRLLMKGSLLKRSKNIADNKEYRKLMEDPPIVVDYFTFDTRPTFGPCQCQIVELREALESVTAEQKYLKARDARHRHG</sequence>
<reference evidence="1 2" key="1">
    <citation type="journal article" date="2018" name="Mol. Plant">
        <title>The genome of Artemisia annua provides insight into the evolution of Asteraceae family and artemisinin biosynthesis.</title>
        <authorList>
            <person name="Shen Q."/>
            <person name="Zhang L."/>
            <person name="Liao Z."/>
            <person name="Wang S."/>
            <person name="Yan T."/>
            <person name="Shi P."/>
            <person name="Liu M."/>
            <person name="Fu X."/>
            <person name="Pan Q."/>
            <person name="Wang Y."/>
            <person name="Lv Z."/>
            <person name="Lu X."/>
            <person name="Zhang F."/>
            <person name="Jiang W."/>
            <person name="Ma Y."/>
            <person name="Chen M."/>
            <person name="Hao X."/>
            <person name="Li L."/>
            <person name="Tang Y."/>
            <person name="Lv G."/>
            <person name="Zhou Y."/>
            <person name="Sun X."/>
            <person name="Brodelius P.E."/>
            <person name="Rose J.K.C."/>
            <person name="Tang K."/>
        </authorList>
    </citation>
    <scope>NUCLEOTIDE SEQUENCE [LARGE SCALE GENOMIC DNA]</scope>
    <source>
        <strain evidence="2">cv. Huhao1</strain>
        <tissue evidence="1">Leaf</tissue>
    </source>
</reference>
<dbReference type="AlphaFoldDB" id="A0A2U1QAI7"/>
<proteinExistence type="predicted"/>
<dbReference type="OrthoDB" id="1929172at2759"/>
<evidence type="ECO:0000313" key="2">
    <source>
        <dbReference type="Proteomes" id="UP000245207"/>
    </source>
</evidence>
<keyword evidence="2" id="KW-1185">Reference proteome</keyword>
<comment type="caution">
    <text evidence="1">The sequence shown here is derived from an EMBL/GenBank/DDBJ whole genome shotgun (WGS) entry which is preliminary data.</text>
</comment>
<dbReference type="STRING" id="35608.A0A2U1QAI7"/>
<accession>A0A2U1QAI7</accession>
<evidence type="ECO:0000313" key="1">
    <source>
        <dbReference type="EMBL" id="PWA95016.1"/>
    </source>
</evidence>
<gene>
    <name evidence="1" type="ORF">CTI12_AA054660</name>
</gene>
<organism evidence="1 2">
    <name type="scientific">Artemisia annua</name>
    <name type="common">Sweet wormwood</name>
    <dbReference type="NCBI Taxonomy" id="35608"/>
    <lineage>
        <taxon>Eukaryota</taxon>
        <taxon>Viridiplantae</taxon>
        <taxon>Streptophyta</taxon>
        <taxon>Embryophyta</taxon>
        <taxon>Tracheophyta</taxon>
        <taxon>Spermatophyta</taxon>
        <taxon>Magnoliopsida</taxon>
        <taxon>eudicotyledons</taxon>
        <taxon>Gunneridae</taxon>
        <taxon>Pentapetalae</taxon>
        <taxon>asterids</taxon>
        <taxon>campanulids</taxon>
        <taxon>Asterales</taxon>
        <taxon>Asteraceae</taxon>
        <taxon>Asteroideae</taxon>
        <taxon>Anthemideae</taxon>
        <taxon>Artemisiinae</taxon>
        <taxon>Artemisia</taxon>
    </lineage>
</organism>
<dbReference type="EMBL" id="PKPP01000271">
    <property type="protein sequence ID" value="PWA95016.1"/>
    <property type="molecule type" value="Genomic_DNA"/>
</dbReference>